<gene>
    <name evidence="2" type="ORF">SAMN02745172_02945</name>
</gene>
<dbReference type="AlphaFoldDB" id="A0A1M7ZN08"/>
<evidence type="ECO:0000313" key="3">
    <source>
        <dbReference type="Proteomes" id="UP000186406"/>
    </source>
</evidence>
<feature type="compositionally biased region" description="Basic and acidic residues" evidence="1">
    <location>
        <begin position="34"/>
        <end position="57"/>
    </location>
</feature>
<evidence type="ECO:0000313" key="2">
    <source>
        <dbReference type="EMBL" id="SHO66290.1"/>
    </source>
</evidence>
<dbReference type="OrthoDB" id="7173889at2"/>
<dbReference type="Proteomes" id="UP000186406">
    <property type="component" value="Unassembled WGS sequence"/>
</dbReference>
<protein>
    <recommendedName>
        <fullName evidence="4">DUF4169 domain-containing protein</fullName>
    </recommendedName>
</protein>
<accession>A0A1M7ZN08</accession>
<dbReference type="RefSeq" id="WP_073629923.1">
    <property type="nucleotide sequence ID" value="NZ_FRXO01000005.1"/>
</dbReference>
<name>A0A1M7ZN08_9HYPH</name>
<organism evidence="2 3">
    <name type="scientific">Pseudoxanthobacter soli DSM 19599</name>
    <dbReference type="NCBI Taxonomy" id="1123029"/>
    <lineage>
        <taxon>Bacteria</taxon>
        <taxon>Pseudomonadati</taxon>
        <taxon>Pseudomonadota</taxon>
        <taxon>Alphaproteobacteria</taxon>
        <taxon>Hyphomicrobiales</taxon>
        <taxon>Segnochrobactraceae</taxon>
        <taxon>Pseudoxanthobacter</taxon>
    </lineage>
</organism>
<sequence length="70" mass="7648">MADIVNLRLVRKRKARAEREATAEANRILFGRTAAERGQARSEAESAARHLDGHRLGTDGPPPGDNEKDA</sequence>
<reference evidence="2 3" key="1">
    <citation type="submission" date="2016-12" db="EMBL/GenBank/DDBJ databases">
        <authorList>
            <person name="Song W.-J."/>
            <person name="Kurnit D.M."/>
        </authorList>
    </citation>
    <scope>NUCLEOTIDE SEQUENCE [LARGE SCALE GENOMIC DNA]</scope>
    <source>
        <strain evidence="2 3">DSM 19599</strain>
    </source>
</reference>
<dbReference type="Pfam" id="PF13770">
    <property type="entry name" value="DUF4169"/>
    <property type="match status" value="1"/>
</dbReference>
<keyword evidence="3" id="KW-1185">Reference proteome</keyword>
<dbReference type="STRING" id="1123029.SAMN02745172_02945"/>
<dbReference type="EMBL" id="FRXO01000005">
    <property type="protein sequence ID" value="SHO66290.1"/>
    <property type="molecule type" value="Genomic_DNA"/>
</dbReference>
<proteinExistence type="predicted"/>
<evidence type="ECO:0000256" key="1">
    <source>
        <dbReference type="SAM" id="MobiDB-lite"/>
    </source>
</evidence>
<feature type="region of interest" description="Disordered" evidence="1">
    <location>
        <begin position="34"/>
        <end position="70"/>
    </location>
</feature>
<dbReference type="InterPro" id="IPR025227">
    <property type="entry name" value="DUF4169"/>
</dbReference>
<evidence type="ECO:0008006" key="4">
    <source>
        <dbReference type="Google" id="ProtNLM"/>
    </source>
</evidence>